<dbReference type="Gene3D" id="2.40.50.140">
    <property type="entry name" value="Nucleic acid-binding proteins"/>
    <property type="match status" value="1"/>
</dbReference>
<evidence type="ECO:0000256" key="3">
    <source>
        <dbReference type="ARBA" id="ARBA00022763"/>
    </source>
</evidence>
<evidence type="ECO:0000313" key="9">
    <source>
        <dbReference type="Proteomes" id="UP001174909"/>
    </source>
</evidence>
<dbReference type="Proteomes" id="UP001174909">
    <property type="component" value="Unassembled WGS sequence"/>
</dbReference>
<dbReference type="EMBL" id="CASHTH010000998">
    <property type="protein sequence ID" value="CAI8009889.1"/>
    <property type="molecule type" value="Genomic_DNA"/>
</dbReference>
<reference evidence="8" key="1">
    <citation type="submission" date="2023-03" db="EMBL/GenBank/DDBJ databases">
        <authorList>
            <person name="Steffen K."/>
            <person name="Cardenas P."/>
        </authorList>
    </citation>
    <scope>NUCLEOTIDE SEQUENCE</scope>
</reference>
<dbReference type="InterPro" id="IPR037278">
    <property type="entry name" value="ARFGAP/RecO"/>
</dbReference>
<dbReference type="SUPFAM" id="SSF57863">
    <property type="entry name" value="ArfGap/RecO-like zinc finger"/>
    <property type="match status" value="1"/>
</dbReference>
<dbReference type="HAMAP" id="MF_00201">
    <property type="entry name" value="RecO"/>
    <property type="match status" value="1"/>
</dbReference>
<protein>
    <recommendedName>
        <fullName evidence="2">DNA repair protein RecO</fullName>
    </recommendedName>
    <alternativeName>
        <fullName evidence="6">Recombination protein O</fullName>
    </alternativeName>
</protein>
<dbReference type="NCBIfam" id="TIGR00613">
    <property type="entry name" value="reco"/>
    <property type="match status" value="1"/>
</dbReference>
<dbReference type="Pfam" id="PF02565">
    <property type="entry name" value="RecO_C"/>
    <property type="match status" value="1"/>
</dbReference>
<dbReference type="InterPro" id="IPR012340">
    <property type="entry name" value="NA-bd_OB-fold"/>
</dbReference>
<dbReference type="InterPro" id="IPR003717">
    <property type="entry name" value="RecO"/>
</dbReference>
<dbReference type="Pfam" id="PF11967">
    <property type="entry name" value="RecO_N"/>
    <property type="match status" value="1"/>
</dbReference>
<keyword evidence="3" id="KW-0227">DNA damage</keyword>
<evidence type="ECO:0000256" key="6">
    <source>
        <dbReference type="ARBA" id="ARBA00033409"/>
    </source>
</evidence>
<evidence type="ECO:0000256" key="1">
    <source>
        <dbReference type="ARBA" id="ARBA00007452"/>
    </source>
</evidence>
<dbReference type="Gene3D" id="1.20.1440.120">
    <property type="entry name" value="Recombination protein O, C-terminal domain"/>
    <property type="match status" value="1"/>
</dbReference>
<name>A0AA35REU5_GEOBA</name>
<keyword evidence="5" id="KW-0234">DNA repair</keyword>
<organism evidence="8 9">
    <name type="scientific">Geodia barretti</name>
    <name type="common">Barrett's horny sponge</name>
    <dbReference type="NCBI Taxonomy" id="519541"/>
    <lineage>
        <taxon>Eukaryota</taxon>
        <taxon>Metazoa</taxon>
        <taxon>Porifera</taxon>
        <taxon>Demospongiae</taxon>
        <taxon>Heteroscleromorpha</taxon>
        <taxon>Tetractinellida</taxon>
        <taxon>Astrophorina</taxon>
        <taxon>Geodiidae</taxon>
        <taxon>Geodia</taxon>
    </lineage>
</organism>
<dbReference type="InterPro" id="IPR022572">
    <property type="entry name" value="DNA_rep/recomb_RecO_N"/>
</dbReference>
<comment type="similarity">
    <text evidence="1">Belongs to the RecO family.</text>
</comment>
<comment type="caution">
    <text evidence="8">The sequence shown here is derived from an EMBL/GenBank/DDBJ whole genome shotgun (WGS) entry which is preliminary data.</text>
</comment>
<dbReference type="AlphaFoldDB" id="A0AA35REU5"/>
<evidence type="ECO:0000256" key="2">
    <source>
        <dbReference type="ARBA" id="ARBA00021310"/>
    </source>
</evidence>
<proteinExistence type="inferred from homology"/>
<dbReference type="PANTHER" id="PTHR33991">
    <property type="entry name" value="DNA REPAIR PROTEIN RECO"/>
    <property type="match status" value="1"/>
</dbReference>
<accession>A0AA35REU5</accession>
<keyword evidence="9" id="KW-1185">Reference proteome</keyword>
<evidence type="ECO:0000256" key="4">
    <source>
        <dbReference type="ARBA" id="ARBA00023172"/>
    </source>
</evidence>
<sequence length="253" mass="28038">MTSPRTYRALGLTLRRSPVREADLLTVVYTREQGKLELLARGAQRLTSKLMGHLEPLTLVRVSVAHGRSMDQITEAEVVDAFPAVKNGYENAARGLYVAELIDGFSALSVANAELFNLAVETLEALGTERNADLALRYFDLQLLRSSGFMPELYICVECGEELEPDRHRFAVGAGGTLCTECGPIDVVVRPLSLPALKLLRLLDRTESVAALPELAVPPPLEREVREALTATLQYWLDRRVRSQEFLETAKFA</sequence>
<dbReference type="SUPFAM" id="SSF50249">
    <property type="entry name" value="Nucleic acid-binding proteins"/>
    <property type="match status" value="1"/>
</dbReference>
<evidence type="ECO:0000259" key="7">
    <source>
        <dbReference type="Pfam" id="PF11967"/>
    </source>
</evidence>
<keyword evidence="4" id="KW-0233">DNA recombination</keyword>
<dbReference type="GO" id="GO:0006302">
    <property type="term" value="P:double-strand break repair"/>
    <property type="evidence" value="ECO:0007669"/>
    <property type="project" value="TreeGrafter"/>
</dbReference>
<evidence type="ECO:0000313" key="8">
    <source>
        <dbReference type="EMBL" id="CAI8009889.1"/>
    </source>
</evidence>
<dbReference type="PANTHER" id="PTHR33991:SF1">
    <property type="entry name" value="DNA REPAIR PROTEIN RECO"/>
    <property type="match status" value="1"/>
</dbReference>
<dbReference type="InterPro" id="IPR042242">
    <property type="entry name" value="RecO_C"/>
</dbReference>
<feature type="domain" description="DNA replication/recombination mediator RecO N-terminal" evidence="7">
    <location>
        <begin position="7"/>
        <end position="82"/>
    </location>
</feature>
<gene>
    <name evidence="8" type="ORF">GBAR_LOCUS6586</name>
</gene>
<evidence type="ECO:0000256" key="5">
    <source>
        <dbReference type="ARBA" id="ARBA00023204"/>
    </source>
</evidence>
<dbReference type="GO" id="GO:0006310">
    <property type="term" value="P:DNA recombination"/>
    <property type="evidence" value="ECO:0007669"/>
    <property type="project" value="UniProtKB-KW"/>
</dbReference>